<dbReference type="AlphaFoldDB" id="A0A318I646"/>
<dbReference type="Proteomes" id="UP000248314">
    <property type="component" value="Unassembled WGS sequence"/>
</dbReference>
<sequence length="66" mass="7818">MGQTINKCRDAQQRASLHLFYAVAYTKTQLCLCRNTKFNNFRISQHPIWCAYNKPNDMKVIPHLYI</sequence>
<name>A0A318I646_9BACT</name>
<dbReference type="STRING" id="1122991.GCA_000613445_00699"/>
<accession>A0A318I646</accession>
<evidence type="ECO:0000313" key="2">
    <source>
        <dbReference type="Proteomes" id="UP000248314"/>
    </source>
</evidence>
<dbReference type="EMBL" id="QJJX01000001">
    <property type="protein sequence ID" value="PXX24750.1"/>
    <property type="molecule type" value="Genomic_DNA"/>
</dbReference>
<proteinExistence type="predicted"/>
<gene>
    <name evidence="1" type="ORF">EJ73_00015</name>
</gene>
<organism evidence="1 2">
    <name type="scientific">Hoylesella shahii DSM 15611 = JCM 12083</name>
    <dbReference type="NCBI Taxonomy" id="1122991"/>
    <lineage>
        <taxon>Bacteria</taxon>
        <taxon>Pseudomonadati</taxon>
        <taxon>Bacteroidota</taxon>
        <taxon>Bacteroidia</taxon>
        <taxon>Bacteroidales</taxon>
        <taxon>Prevotellaceae</taxon>
        <taxon>Hoylesella</taxon>
    </lineage>
</organism>
<protein>
    <submittedName>
        <fullName evidence="1">Uncharacterized protein</fullName>
    </submittedName>
</protein>
<reference evidence="1 2" key="1">
    <citation type="submission" date="2018-05" db="EMBL/GenBank/DDBJ databases">
        <title>Genomic Encyclopedia of Type Strains, Phase I: the one thousand microbial genomes (KMG-I) project.</title>
        <authorList>
            <person name="Kyrpides N."/>
        </authorList>
    </citation>
    <scope>NUCLEOTIDE SEQUENCE [LARGE SCALE GENOMIC DNA]</scope>
    <source>
        <strain evidence="1 2">DSM 15611</strain>
    </source>
</reference>
<evidence type="ECO:0000313" key="1">
    <source>
        <dbReference type="EMBL" id="PXX24750.1"/>
    </source>
</evidence>
<keyword evidence="2" id="KW-1185">Reference proteome</keyword>
<comment type="caution">
    <text evidence="1">The sequence shown here is derived from an EMBL/GenBank/DDBJ whole genome shotgun (WGS) entry which is preliminary data.</text>
</comment>